<evidence type="ECO:0000256" key="1">
    <source>
        <dbReference type="SAM" id="Phobius"/>
    </source>
</evidence>
<dbReference type="InterPro" id="IPR003425">
    <property type="entry name" value="CCB3/YggT"/>
</dbReference>
<keyword evidence="1" id="KW-0812">Transmembrane</keyword>
<protein>
    <recommendedName>
        <fullName evidence="4">YggT family protein</fullName>
    </recommendedName>
</protein>
<reference evidence="2 3" key="1">
    <citation type="submission" date="2018-05" db="EMBL/GenBank/DDBJ databases">
        <title>Evolution of GPA BGCs.</title>
        <authorList>
            <person name="Waglechner N."/>
            <person name="Wright G.D."/>
        </authorList>
    </citation>
    <scope>NUCLEOTIDE SEQUENCE [LARGE SCALE GENOMIC DNA]</scope>
    <source>
        <strain evidence="2 3">A82846</strain>
    </source>
</reference>
<dbReference type="GO" id="GO:0016020">
    <property type="term" value="C:membrane"/>
    <property type="evidence" value="ECO:0007669"/>
    <property type="project" value="InterPro"/>
</dbReference>
<feature type="transmembrane region" description="Helical" evidence="1">
    <location>
        <begin position="69"/>
        <end position="89"/>
    </location>
</feature>
<gene>
    <name evidence="2" type="ORF">DMH04_06275</name>
</gene>
<name>A0A428ZNG0_KIBAR</name>
<evidence type="ECO:0008006" key="4">
    <source>
        <dbReference type="Google" id="ProtNLM"/>
    </source>
</evidence>
<keyword evidence="1" id="KW-0472">Membrane</keyword>
<dbReference type="Pfam" id="PF02325">
    <property type="entry name" value="CCB3_YggT"/>
    <property type="match status" value="1"/>
</dbReference>
<evidence type="ECO:0000313" key="3">
    <source>
        <dbReference type="Proteomes" id="UP000287547"/>
    </source>
</evidence>
<sequence length="92" mass="9716">MSALGALLSLVLTLFIIVLVIRAVLDWTGVLAGGGGGAAAKARGVVYRITEPVIRPVRRVVRPIRMGSVSFDLAFTLVFAAAVILRGLVSWL</sequence>
<keyword evidence="1" id="KW-1133">Transmembrane helix</keyword>
<dbReference type="RefSeq" id="WP_037252950.1">
    <property type="nucleotide sequence ID" value="NZ_QHKI01000003.1"/>
</dbReference>
<evidence type="ECO:0000313" key="2">
    <source>
        <dbReference type="EMBL" id="RSM89581.1"/>
    </source>
</evidence>
<proteinExistence type="predicted"/>
<accession>A0A428ZNG0</accession>
<dbReference type="EMBL" id="QHKI01000003">
    <property type="protein sequence ID" value="RSM89581.1"/>
    <property type="molecule type" value="Genomic_DNA"/>
</dbReference>
<organism evidence="2 3">
    <name type="scientific">Kibdelosporangium aridum</name>
    <dbReference type="NCBI Taxonomy" id="2030"/>
    <lineage>
        <taxon>Bacteria</taxon>
        <taxon>Bacillati</taxon>
        <taxon>Actinomycetota</taxon>
        <taxon>Actinomycetes</taxon>
        <taxon>Pseudonocardiales</taxon>
        <taxon>Pseudonocardiaceae</taxon>
        <taxon>Kibdelosporangium</taxon>
    </lineage>
</organism>
<dbReference type="Proteomes" id="UP000287547">
    <property type="component" value="Unassembled WGS sequence"/>
</dbReference>
<dbReference type="AlphaFoldDB" id="A0A428ZNG0"/>
<comment type="caution">
    <text evidence="2">The sequence shown here is derived from an EMBL/GenBank/DDBJ whole genome shotgun (WGS) entry which is preliminary data.</text>
</comment>
<feature type="transmembrane region" description="Helical" evidence="1">
    <location>
        <begin position="6"/>
        <end position="25"/>
    </location>
</feature>